<dbReference type="Gene3D" id="3.40.50.300">
    <property type="entry name" value="P-loop containing nucleotide triphosphate hydrolases"/>
    <property type="match status" value="1"/>
</dbReference>
<sequence length="321" mass="36411">MNSFSTSSAAAVPSPYVSIPSAQWRKLAETTELPLSDHDIRNLASLGDPVDLAEVDAIYRPLSALIQMYARRTMHLLAEENAFLNRADTKTPWIIGIAGSVAVGKSTAARLLQELMKRWEQTPNVDLITTDGFLLPNTQLEQQGIMHRKGFPESYDRHGLINLLSAVKAGKRNLKVPIYDHVTYDIVPGEFLTIDQPDILIVEGLNVLQPPRLSSTDGEFRAVSDYFDFSIYLDASENSLEKWYIERFRKLRSTAFADDRSFFKNYMHLTDAEADQLARDIWKSINLPNLRENIAPTRTRATVILHKNDDHVINEIMLRKL</sequence>
<dbReference type="PANTHER" id="PTHR10285">
    <property type="entry name" value="URIDINE KINASE"/>
    <property type="match status" value="1"/>
</dbReference>
<comment type="subcellular location">
    <subcellularLocation>
        <location evidence="2 14 15">Cytoplasm</location>
    </subcellularLocation>
</comment>
<dbReference type="InterPro" id="IPR006083">
    <property type="entry name" value="PRK/URK"/>
</dbReference>
<accession>A0A4Q9V0N4</accession>
<dbReference type="GO" id="GO:0005524">
    <property type="term" value="F:ATP binding"/>
    <property type="evidence" value="ECO:0007669"/>
    <property type="project" value="UniProtKB-UniRule"/>
</dbReference>
<keyword evidence="12 14" id="KW-0173">Coenzyme A biosynthesis</keyword>
<evidence type="ECO:0000256" key="1">
    <source>
        <dbReference type="ARBA" id="ARBA00001206"/>
    </source>
</evidence>
<keyword evidence="18" id="KW-1185">Reference proteome</keyword>
<dbReference type="NCBIfam" id="TIGR00554">
    <property type="entry name" value="panK_bact"/>
    <property type="match status" value="1"/>
</dbReference>
<keyword evidence="7 14" id="KW-0963">Cytoplasm</keyword>
<evidence type="ECO:0000256" key="9">
    <source>
        <dbReference type="ARBA" id="ARBA00022741"/>
    </source>
</evidence>
<comment type="pathway">
    <text evidence="3 14 15">Cofactor biosynthesis; coenzyme A biosynthesis; CoA from (R)-pantothenate: step 1/5.</text>
</comment>
<evidence type="ECO:0000256" key="2">
    <source>
        <dbReference type="ARBA" id="ARBA00004496"/>
    </source>
</evidence>
<evidence type="ECO:0000313" key="17">
    <source>
        <dbReference type="EMBL" id="TBW22223.1"/>
    </source>
</evidence>
<dbReference type="GO" id="GO:0004594">
    <property type="term" value="F:pantothenate kinase activity"/>
    <property type="evidence" value="ECO:0007669"/>
    <property type="project" value="UniProtKB-UniRule"/>
</dbReference>
<comment type="caution">
    <text evidence="17">The sequence shown here is derived from an EMBL/GenBank/DDBJ whole genome shotgun (WGS) entry which is preliminary data.</text>
</comment>
<dbReference type="GO" id="GO:0015937">
    <property type="term" value="P:coenzyme A biosynthetic process"/>
    <property type="evidence" value="ECO:0007669"/>
    <property type="project" value="UniProtKB-UniRule"/>
</dbReference>
<evidence type="ECO:0000256" key="5">
    <source>
        <dbReference type="ARBA" id="ARBA00012102"/>
    </source>
</evidence>
<dbReference type="OrthoDB" id="1550976at2"/>
<evidence type="ECO:0000256" key="15">
    <source>
        <dbReference type="RuleBase" id="RU003530"/>
    </source>
</evidence>
<organism evidence="17 18">
    <name type="scientific">Arcanobacterium bovis</name>
    <dbReference type="NCBI Taxonomy" id="2529275"/>
    <lineage>
        <taxon>Bacteria</taxon>
        <taxon>Bacillati</taxon>
        <taxon>Actinomycetota</taxon>
        <taxon>Actinomycetes</taxon>
        <taxon>Actinomycetales</taxon>
        <taxon>Actinomycetaceae</taxon>
        <taxon>Arcanobacterium</taxon>
    </lineage>
</organism>
<evidence type="ECO:0000256" key="12">
    <source>
        <dbReference type="ARBA" id="ARBA00022993"/>
    </source>
</evidence>
<dbReference type="EC" id="2.7.1.33" evidence="5 14"/>
<proteinExistence type="inferred from homology"/>
<dbReference type="InterPro" id="IPR004566">
    <property type="entry name" value="PanK"/>
</dbReference>
<name>A0A4Q9V0N4_9ACTO</name>
<dbReference type="HAMAP" id="MF_00215">
    <property type="entry name" value="Pantothen_kinase_1"/>
    <property type="match status" value="1"/>
</dbReference>
<evidence type="ECO:0000256" key="14">
    <source>
        <dbReference type="HAMAP-Rule" id="MF_00215"/>
    </source>
</evidence>
<dbReference type="EMBL" id="SJDT01000003">
    <property type="protein sequence ID" value="TBW22223.1"/>
    <property type="molecule type" value="Genomic_DNA"/>
</dbReference>
<dbReference type="RefSeq" id="WP_131280958.1">
    <property type="nucleotide sequence ID" value="NZ_JBHSLR010000009.1"/>
</dbReference>
<evidence type="ECO:0000256" key="3">
    <source>
        <dbReference type="ARBA" id="ARBA00005225"/>
    </source>
</evidence>
<comment type="catalytic activity">
    <reaction evidence="1 14 15">
        <text>(R)-pantothenate + ATP = (R)-4'-phosphopantothenate + ADP + H(+)</text>
        <dbReference type="Rhea" id="RHEA:16373"/>
        <dbReference type="ChEBI" id="CHEBI:10986"/>
        <dbReference type="ChEBI" id="CHEBI:15378"/>
        <dbReference type="ChEBI" id="CHEBI:29032"/>
        <dbReference type="ChEBI" id="CHEBI:30616"/>
        <dbReference type="ChEBI" id="CHEBI:456216"/>
        <dbReference type="EC" id="2.7.1.33"/>
    </reaction>
</comment>
<dbReference type="PIRSF" id="PIRSF000545">
    <property type="entry name" value="Pantothenate_kin"/>
    <property type="match status" value="1"/>
</dbReference>
<reference evidence="17 18" key="1">
    <citation type="submission" date="2019-02" db="EMBL/GenBank/DDBJ databases">
        <title>Arcanobacterium bovis sp. nov., isolated from the milk of a cow with mastitis.</title>
        <authorList>
            <person name="Sammra O."/>
            <person name="Foster G."/>
            <person name="Hassan A."/>
            <person name="Alssahen M."/>
            <person name="Laemmler C."/>
            <person name="Borowiak M."/>
            <person name="Malorny B."/>
            <person name="Abdulmawjood A."/>
        </authorList>
    </citation>
    <scope>NUCLEOTIDE SEQUENCE [LARGE SCALE GENOMIC DNA]</scope>
    <source>
        <strain evidence="17 18">C605018/01/1</strain>
    </source>
</reference>
<dbReference type="InterPro" id="IPR027417">
    <property type="entry name" value="P-loop_NTPase"/>
</dbReference>
<keyword evidence="10 14" id="KW-0418">Kinase</keyword>
<evidence type="ECO:0000256" key="6">
    <source>
        <dbReference type="ARBA" id="ARBA00015080"/>
    </source>
</evidence>
<dbReference type="AlphaFoldDB" id="A0A4Q9V0N4"/>
<evidence type="ECO:0000256" key="10">
    <source>
        <dbReference type="ARBA" id="ARBA00022777"/>
    </source>
</evidence>
<dbReference type="Pfam" id="PF00485">
    <property type="entry name" value="PRK"/>
    <property type="match status" value="1"/>
</dbReference>
<dbReference type="CDD" id="cd02025">
    <property type="entry name" value="PanK"/>
    <property type="match status" value="1"/>
</dbReference>
<dbReference type="Proteomes" id="UP000293036">
    <property type="component" value="Unassembled WGS sequence"/>
</dbReference>
<comment type="similarity">
    <text evidence="4 14 15">Belongs to the prokaryotic pantothenate kinase family.</text>
</comment>
<keyword evidence="9 14" id="KW-0547">Nucleotide-binding</keyword>
<dbReference type="UniPathway" id="UPA00241">
    <property type="reaction ID" value="UER00352"/>
</dbReference>
<gene>
    <name evidence="14" type="primary">coaA</name>
    <name evidence="17" type="ORF">EZJ44_05225</name>
</gene>
<keyword evidence="11 14" id="KW-0067">ATP-binding</keyword>
<dbReference type="SUPFAM" id="SSF52540">
    <property type="entry name" value="P-loop containing nucleoside triphosphate hydrolases"/>
    <property type="match status" value="1"/>
</dbReference>
<evidence type="ECO:0000256" key="13">
    <source>
        <dbReference type="ARBA" id="ARBA00032866"/>
    </source>
</evidence>
<feature type="binding site" evidence="14">
    <location>
        <begin position="99"/>
        <end position="106"/>
    </location>
    <ligand>
        <name>ATP</name>
        <dbReference type="ChEBI" id="CHEBI:30616"/>
    </ligand>
</feature>
<evidence type="ECO:0000256" key="8">
    <source>
        <dbReference type="ARBA" id="ARBA00022679"/>
    </source>
</evidence>
<keyword evidence="8 14" id="KW-0808">Transferase</keyword>
<protein>
    <recommendedName>
        <fullName evidence="6 14">Pantothenate kinase</fullName>
        <ecNumber evidence="5 14">2.7.1.33</ecNumber>
    </recommendedName>
    <alternativeName>
        <fullName evidence="13 14">Pantothenic acid kinase</fullName>
    </alternativeName>
</protein>
<evidence type="ECO:0000256" key="11">
    <source>
        <dbReference type="ARBA" id="ARBA00022840"/>
    </source>
</evidence>
<evidence type="ECO:0000259" key="16">
    <source>
        <dbReference type="Pfam" id="PF00485"/>
    </source>
</evidence>
<evidence type="ECO:0000256" key="4">
    <source>
        <dbReference type="ARBA" id="ARBA00006087"/>
    </source>
</evidence>
<feature type="domain" description="Phosphoribulokinase/uridine kinase" evidence="16">
    <location>
        <begin position="94"/>
        <end position="249"/>
    </location>
</feature>
<evidence type="ECO:0000313" key="18">
    <source>
        <dbReference type="Proteomes" id="UP000293036"/>
    </source>
</evidence>
<dbReference type="GO" id="GO:0005737">
    <property type="term" value="C:cytoplasm"/>
    <property type="evidence" value="ECO:0007669"/>
    <property type="project" value="UniProtKB-SubCell"/>
</dbReference>
<evidence type="ECO:0000256" key="7">
    <source>
        <dbReference type="ARBA" id="ARBA00022490"/>
    </source>
</evidence>